<evidence type="ECO:0000313" key="15">
    <source>
        <dbReference type="Proteomes" id="UP000290517"/>
    </source>
</evidence>
<keyword evidence="15" id="KW-1185">Reference proteome</keyword>
<evidence type="ECO:0000313" key="14">
    <source>
        <dbReference type="Proteomes" id="UP000289805"/>
    </source>
</evidence>
<dbReference type="PANTHER" id="PTHR42811">
    <property type="entry name" value="SERINE ACETYLTRANSFERASE"/>
    <property type="match status" value="1"/>
</dbReference>
<accession>A0A4Q1L008</accession>
<dbReference type="GO" id="GO:0009001">
    <property type="term" value="F:serine O-acetyltransferase activity"/>
    <property type="evidence" value="ECO:0007669"/>
    <property type="project" value="UniProtKB-EC"/>
</dbReference>
<dbReference type="InterPro" id="IPR045304">
    <property type="entry name" value="LbH_SAT"/>
</dbReference>
<dbReference type="GO" id="GO:0006535">
    <property type="term" value="P:cysteine biosynthetic process from serine"/>
    <property type="evidence" value="ECO:0007669"/>
    <property type="project" value="InterPro"/>
</dbReference>
<dbReference type="CDD" id="cd03354">
    <property type="entry name" value="LbH_SAT"/>
    <property type="match status" value="1"/>
</dbReference>
<keyword evidence="6 11" id="KW-0808">Transferase</keyword>
<dbReference type="PROSITE" id="PS00101">
    <property type="entry name" value="HEXAPEP_TRANSFERASES"/>
    <property type="match status" value="1"/>
</dbReference>
<dbReference type="InterPro" id="IPR042122">
    <property type="entry name" value="Ser_AcTrfase_N_sf"/>
</dbReference>
<evidence type="ECO:0000256" key="5">
    <source>
        <dbReference type="ARBA" id="ARBA00022605"/>
    </source>
</evidence>
<evidence type="ECO:0000256" key="3">
    <source>
        <dbReference type="ARBA" id="ARBA00013266"/>
    </source>
</evidence>
<dbReference type="InterPro" id="IPR011004">
    <property type="entry name" value="Trimer_LpxA-like_sf"/>
</dbReference>
<dbReference type="Proteomes" id="UP000290517">
    <property type="component" value="Unassembled WGS sequence"/>
</dbReference>
<comment type="pathway">
    <text evidence="1">Amino-acid biosynthesis; L-cysteine biosynthesis; L-cysteine from L-serine: step 1/2.</text>
</comment>
<keyword evidence="7" id="KW-0677">Repeat</keyword>
<reference evidence="14 15" key="1">
    <citation type="submission" date="2019-01" db="EMBL/GenBank/DDBJ databases">
        <title>Oerskovia turbata Genome sequencing and assembly.</title>
        <authorList>
            <person name="Dou T."/>
        </authorList>
    </citation>
    <scope>NUCLEOTIDE SEQUENCE [LARGE SCALE GENOMIC DNA]</scope>
    <source>
        <strain evidence="13 14">JCM12123</strain>
        <strain evidence="12 15">JCM3160</strain>
    </source>
</reference>
<dbReference type="NCBIfam" id="TIGR01172">
    <property type="entry name" value="cysE"/>
    <property type="match status" value="1"/>
</dbReference>
<comment type="catalytic activity">
    <reaction evidence="10 11">
        <text>L-serine + acetyl-CoA = O-acetyl-L-serine + CoA</text>
        <dbReference type="Rhea" id="RHEA:24560"/>
        <dbReference type="ChEBI" id="CHEBI:33384"/>
        <dbReference type="ChEBI" id="CHEBI:57287"/>
        <dbReference type="ChEBI" id="CHEBI:57288"/>
        <dbReference type="ChEBI" id="CHEBI:58340"/>
        <dbReference type="EC" id="2.3.1.30"/>
    </reaction>
</comment>
<evidence type="ECO:0000256" key="4">
    <source>
        <dbReference type="ARBA" id="ARBA00018522"/>
    </source>
</evidence>
<dbReference type="EMBL" id="SDJQ01000006">
    <property type="protein sequence ID" value="RXR36038.1"/>
    <property type="molecule type" value="Genomic_DNA"/>
</dbReference>
<evidence type="ECO:0000313" key="12">
    <source>
        <dbReference type="EMBL" id="RXR27953.1"/>
    </source>
</evidence>
<dbReference type="STRING" id="1713.GCA_000718325_01422"/>
<dbReference type="Pfam" id="PF00132">
    <property type="entry name" value="Hexapep"/>
    <property type="match status" value="1"/>
</dbReference>
<sequence>MRPPSPLRRFLRVLREDLEAARHRDPAARSGFEVALVYPGLHAVWTYRLTHRMWREPALRLPARVIAQIARAATGVEIHPGAKIGRRLFIDHGMGVVIGETAVVGDDVLLFHGSTLGGRSMKRGKRHPTLGDRVVVGAGAKILGPVWVGDDVQVGANAVVVKDVPAGSVAVGVPARNRVPQPSVPPAVDPVEDPSLLIEYVI</sequence>
<proteinExistence type="inferred from homology"/>
<gene>
    <name evidence="13" type="primary">cysE</name>
    <name evidence="12" type="ORF">EQW73_01190</name>
    <name evidence="13" type="ORF">EQW78_04565</name>
</gene>
<keyword evidence="9 11" id="KW-0012">Acyltransferase</keyword>
<keyword evidence="5" id="KW-0028">Amino-acid biosynthesis</keyword>
<comment type="similarity">
    <text evidence="2 11">Belongs to the transferase hexapeptide repeat family.</text>
</comment>
<evidence type="ECO:0000256" key="10">
    <source>
        <dbReference type="ARBA" id="ARBA00049486"/>
    </source>
</evidence>
<evidence type="ECO:0000256" key="11">
    <source>
        <dbReference type="PIRNR" id="PIRNR000441"/>
    </source>
</evidence>
<dbReference type="EMBL" id="SDJR01000001">
    <property type="protein sequence ID" value="RXR27953.1"/>
    <property type="molecule type" value="Genomic_DNA"/>
</dbReference>
<evidence type="ECO:0000256" key="8">
    <source>
        <dbReference type="ARBA" id="ARBA00023192"/>
    </source>
</evidence>
<dbReference type="PIRSF" id="PIRSF000441">
    <property type="entry name" value="CysE"/>
    <property type="match status" value="1"/>
</dbReference>
<dbReference type="SUPFAM" id="SSF51161">
    <property type="entry name" value="Trimeric LpxA-like enzymes"/>
    <property type="match status" value="1"/>
</dbReference>
<dbReference type="AlphaFoldDB" id="A0A4Q1L008"/>
<evidence type="ECO:0000256" key="6">
    <source>
        <dbReference type="ARBA" id="ARBA00022679"/>
    </source>
</evidence>
<evidence type="ECO:0000256" key="2">
    <source>
        <dbReference type="ARBA" id="ARBA00007274"/>
    </source>
</evidence>
<dbReference type="RefSeq" id="WP_030150960.1">
    <property type="nucleotide sequence ID" value="NZ_JOFV01000005.1"/>
</dbReference>
<dbReference type="Gene3D" id="2.160.10.10">
    <property type="entry name" value="Hexapeptide repeat proteins"/>
    <property type="match status" value="1"/>
</dbReference>
<organism evidence="13 14">
    <name type="scientific">Oerskovia turbata</name>
    <dbReference type="NCBI Taxonomy" id="1713"/>
    <lineage>
        <taxon>Bacteria</taxon>
        <taxon>Bacillati</taxon>
        <taxon>Actinomycetota</taxon>
        <taxon>Actinomycetes</taxon>
        <taxon>Micrococcales</taxon>
        <taxon>Cellulomonadaceae</taxon>
        <taxon>Oerskovia</taxon>
    </lineage>
</organism>
<dbReference type="InterPro" id="IPR018357">
    <property type="entry name" value="Hexapep_transf_CS"/>
</dbReference>
<dbReference type="OrthoDB" id="9801456at2"/>
<protein>
    <recommendedName>
        <fullName evidence="4 11">Serine acetyltransferase</fullName>
        <ecNumber evidence="3 11">2.3.1.30</ecNumber>
    </recommendedName>
</protein>
<dbReference type="EC" id="2.3.1.30" evidence="3 11"/>
<dbReference type="InterPro" id="IPR005881">
    <property type="entry name" value="Ser_O-AcTrfase"/>
</dbReference>
<dbReference type="Gene3D" id="1.10.3130.10">
    <property type="entry name" value="serine acetyltransferase, domain 1"/>
    <property type="match status" value="1"/>
</dbReference>
<evidence type="ECO:0000313" key="13">
    <source>
        <dbReference type="EMBL" id="RXR36038.1"/>
    </source>
</evidence>
<dbReference type="InterPro" id="IPR053376">
    <property type="entry name" value="Serine_acetyltransferase"/>
</dbReference>
<dbReference type="NCBIfam" id="NF041874">
    <property type="entry name" value="EPS_EpsC"/>
    <property type="match status" value="1"/>
</dbReference>
<dbReference type="GO" id="GO:0005737">
    <property type="term" value="C:cytoplasm"/>
    <property type="evidence" value="ECO:0007669"/>
    <property type="project" value="InterPro"/>
</dbReference>
<evidence type="ECO:0000256" key="9">
    <source>
        <dbReference type="ARBA" id="ARBA00023315"/>
    </source>
</evidence>
<comment type="caution">
    <text evidence="13">The sequence shown here is derived from an EMBL/GenBank/DDBJ whole genome shotgun (WGS) entry which is preliminary data.</text>
</comment>
<evidence type="ECO:0000256" key="7">
    <source>
        <dbReference type="ARBA" id="ARBA00022737"/>
    </source>
</evidence>
<dbReference type="Proteomes" id="UP000289805">
    <property type="component" value="Unassembled WGS sequence"/>
</dbReference>
<dbReference type="FunFam" id="2.160.10.10:FF:000007">
    <property type="entry name" value="Serine acetyltransferase"/>
    <property type="match status" value="1"/>
</dbReference>
<evidence type="ECO:0000256" key="1">
    <source>
        <dbReference type="ARBA" id="ARBA00004876"/>
    </source>
</evidence>
<name>A0A4Q1L008_9CELL</name>
<keyword evidence="8" id="KW-0198">Cysteine biosynthesis</keyword>
<dbReference type="InterPro" id="IPR001451">
    <property type="entry name" value="Hexapep"/>
</dbReference>